<dbReference type="AlphaFoldDB" id="E9GD88"/>
<reference evidence="2 3" key="1">
    <citation type="journal article" date="2011" name="Science">
        <title>The ecoresponsive genome of Daphnia pulex.</title>
        <authorList>
            <person name="Colbourne J.K."/>
            <person name="Pfrender M.E."/>
            <person name="Gilbert D."/>
            <person name="Thomas W.K."/>
            <person name="Tucker A."/>
            <person name="Oakley T.H."/>
            <person name="Tokishita S."/>
            <person name="Aerts A."/>
            <person name="Arnold G.J."/>
            <person name="Basu M.K."/>
            <person name="Bauer D.J."/>
            <person name="Caceres C.E."/>
            <person name="Carmel L."/>
            <person name="Casola C."/>
            <person name="Choi J.H."/>
            <person name="Detter J.C."/>
            <person name="Dong Q."/>
            <person name="Dusheyko S."/>
            <person name="Eads B.D."/>
            <person name="Frohlich T."/>
            <person name="Geiler-Samerotte K.A."/>
            <person name="Gerlach D."/>
            <person name="Hatcher P."/>
            <person name="Jogdeo S."/>
            <person name="Krijgsveld J."/>
            <person name="Kriventseva E.V."/>
            <person name="Kultz D."/>
            <person name="Laforsch C."/>
            <person name="Lindquist E."/>
            <person name="Lopez J."/>
            <person name="Manak J.R."/>
            <person name="Muller J."/>
            <person name="Pangilinan J."/>
            <person name="Patwardhan R.P."/>
            <person name="Pitluck S."/>
            <person name="Pritham E.J."/>
            <person name="Rechtsteiner A."/>
            <person name="Rho M."/>
            <person name="Rogozin I.B."/>
            <person name="Sakarya O."/>
            <person name="Salamov A."/>
            <person name="Schaack S."/>
            <person name="Shapiro H."/>
            <person name="Shiga Y."/>
            <person name="Skalitzky C."/>
            <person name="Smith Z."/>
            <person name="Souvorov A."/>
            <person name="Sung W."/>
            <person name="Tang Z."/>
            <person name="Tsuchiya D."/>
            <person name="Tu H."/>
            <person name="Vos H."/>
            <person name="Wang M."/>
            <person name="Wolf Y.I."/>
            <person name="Yamagata H."/>
            <person name="Yamada T."/>
            <person name="Ye Y."/>
            <person name="Shaw J.R."/>
            <person name="Andrews J."/>
            <person name="Crease T.J."/>
            <person name="Tang H."/>
            <person name="Lucas S.M."/>
            <person name="Robertson H.M."/>
            <person name="Bork P."/>
            <person name="Koonin E.V."/>
            <person name="Zdobnov E.M."/>
            <person name="Grigoriev I.V."/>
            <person name="Lynch M."/>
            <person name="Boore J.L."/>
        </authorList>
    </citation>
    <scope>NUCLEOTIDE SEQUENCE [LARGE SCALE GENOMIC DNA]</scope>
</reference>
<dbReference type="KEGG" id="dpx:DAPPUDRAFT_241034"/>
<proteinExistence type="predicted"/>
<evidence type="ECO:0000313" key="2">
    <source>
        <dbReference type="EMBL" id="EFX82693.1"/>
    </source>
</evidence>
<protein>
    <submittedName>
        <fullName evidence="2">Uncharacterized protein</fullName>
    </submittedName>
</protein>
<name>E9GD88_DAPPU</name>
<dbReference type="Proteomes" id="UP000000305">
    <property type="component" value="Unassembled WGS sequence"/>
</dbReference>
<keyword evidence="1" id="KW-1133">Transmembrane helix</keyword>
<dbReference type="HOGENOM" id="CLU_3070783_0_0_1"/>
<dbReference type="EMBL" id="GL732539">
    <property type="protein sequence ID" value="EFX82693.1"/>
    <property type="molecule type" value="Genomic_DNA"/>
</dbReference>
<feature type="transmembrane region" description="Helical" evidence="1">
    <location>
        <begin position="23"/>
        <end position="43"/>
    </location>
</feature>
<organism evidence="2 3">
    <name type="scientific">Daphnia pulex</name>
    <name type="common">Water flea</name>
    <dbReference type="NCBI Taxonomy" id="6669"/>
    <lineage>
        <taxon>Eukaryota</taxon>
        <taxon>Metazoa</taxon>
        <taxon>Ecdysozoa</taxon>
        <taxon>Arthropoda</taxon>
        <taxon>Crustacea</taxon>
        <taxon>Branchiopoda</taxon>
        <taxon>Diplostraca</taxon>
        <taxon>Cladocera</taxon>
        <taxon>Anomopoda</taxon>
        <taxon>Daphniidae</taxon>
        <taxon>Daphnia</taxon>
    </lineage>
</organism>
<accession>E9GD88</accession>
<dbReference type="InParanoid" id="E9GD88"/>
<keyword evidence="1" id="KW-0472">Membrane</keyword>
<keyword evidence="3" id="KW-1185">Reference proteome</keyword>
<sequence>MLRFRQVEEPSGKIRSGSPQRGFLIHVIVSSFTTPAGIGLAQYQRKRPRNANR</sequence>
<keyword evidence="1" id="KW-0812">Transmembrane</keyword>
<gene>
    <name evidence="2" type="ORF">DAPPUDRAFT_241034</name>
</gene>
<evidence type="ECO:0000256" key="1">
    <source>
        <dbReference type="SAM" id="Phobius"/>
    </source>
</evidence>
<evidence type="ECO:0000313" key="3">
    <source>
        <dbReference type="Proteomes" id="UP000000305"/>
    </source>
</evidence>